<dbReference type="Gene3D" id="3.90.1140.10">
    <property type="entry name" value="Cyclic phosphodiesterase"/>
    <property type="match status" value="1"/>
</dbReference>
<keyword evidence="2" id="KW-1185">Reference proteome</keyword>
<protein>
    <submittedName>
        <fullName evidence="1">DUF1868 domain-containing protein</fullName>
    </submittedName>
</protein>
<dbReference type="InterPro" id="IPR009097">
    <property type="entry name" value="Cyclic_Pdiesterase"/>
</dbReference>
<organism evidence="1 2">
    <name type="scientific">Thermoleptolyngbya sichuanensis A183</name>
    <dbReference type="NCBI Taxonomy" id="2737172"/>
    <lineage>
        <taxon>Bacteria</taxon>
        <taxon>Bacillati</taxon>
        <taxon>Cyanobacteriota</taxon>
        <taxon>Cyanophyceae</taxon>
        <taxon>Oculatellales</taxon>
        <taxon>Oculatellaceae</taxon>
        <taxon>Thermoleptolyngbya</taxon>
        <taxon>Thermoleptolyngbya sichuanensis</taxon>
    </lineage>
</organism>
<dbReference type="EMBL" id="CP053661">
    <property type="protein sequence ID" value="QKD85016.1"/>
    <property type="molecule type" value="Genomic_DNA"/>
</dbReference>
<name>A0A6M8BKD4_9CYAN</name>
<dbReference type="KEGG" id="theu:HPC62_16985"/>
<dbReference type="Proteomes" id="UP000505210">
    <property type="component" value="Chromosome"/>
</dbReference>
<dbReference type="SUPFAM" id="SSF55144">
    <property type="entry name" value="LigT-like"/>
    <property type="match status" value="1"/>
</dbReference>
<sequence>MTLPEARKTQVQHIQSSPKFSLKDGQVQPSPFPGYSIITPPWVDETENGVFYEQLQALQQQVLQQLEPGLLVPVPSASFHMTLADLIWDSAFHHAVEEDAEFEPKLRDRLRVLFEQFQTSIDGSHPVYWQVLGLIVMPRAVGVCLLPKDEASYQRVVALRRLIYQDHDLIALGIEQQYHLTAHVTLGYFGSLPDALDREALSDRLSKINHEWLDATDPQPLWVHRAELRKFDDMTRYYREPDWAAVSL</sequence>
<proteinExistence type="predicted"/>
<gene>
    <name evidence="1" type="ORF">HPC62_16985</name>
</gene>
<dbReference type="AlphaFoldDB" id="A0A6M8BKD4"/>
<reference evidence="1 2" key="1">
    <citation type="submission" date="2020-05" db="EMBL/GenBank/DDBJ databases">
        <title>Complete genome sequence of of a novel Thermoleptolyngbya strain isolated from hot springs of Ganzi, Sichuan China.</title>
        <authorList>
            <person name="Tang J."/>
            <person name="Daroch M."/>
            <person name="Li L."/>
            <person name="Waleron K."/>
            <person name="Waleron M."/>
            <person name="Waleron M."/>
        </authorList>
    </citation>
    <scope>NUCLEOTIDE SEQUENCE [LARGE SCALE GENOMIC DNA]</scope>
    <source>
        <strain evidence="1 2">PKUAC-SCTA183</strain>
    </source>
</reference>
<accession>A0A6M8BKD4</accession>
<evidence type="ECO:0000313" key="2">
    <source>
        <dbReference type="Proteomes" id="UP000505210"/>
    </source>
</evidence>
<evidence type="ECO:0000313" key="1">
    <source>
        <dbReference type="EMBL" id="QKD85016.1"/>
    </source>
</evidence>